<gene>
    <name evidence="1" type="ORF">ANN_07201</name>
</gene>
<dbReference type="PANTHER" id="PTHR47027">
    <property type="entry name" value="REVERSE TRANSCRIPTASE DOMAIN-CONTAINING PROTEIN"/>
    <property type="match status" value="1"/>
</dbReference>
<comment type="caution">
    <text evidence="1">The sequence shown here is derived from an EMBL/GenBank/DDBJ whole genome shotgun (WGS) entry which is preliminary data.</text>
</comment>
<proteinExistence type="predicted"/>
<dbReference type="EMBL" id="JAJSOF020000011">
    <property type="protein sequence ID" value="KAJ4445396.1"/>
    <property type="molecule type" value="Genomic_DNA"/>
</dbReference>
<organism evidence="1 2">
    <name type="scientific">Periplaneta americana</name>
    <name type="common">American cockroach</name>
    <name type="synonym">Blatta americana</name>
    <dbReference type="NCBI Taxonomy" id="6978"/>
    <lineage>
        <taxon>Eukaryota</taxon>
        <taxon>Metazoa</taxon>
        <taxon>Ecdysozoa</taxon>
        <taxon>Arthropoda</taxon>
        <taxon>Hexapoda</taxon>
        <taxon>Insecta</taxon>
        <taxon>Pterygota</taxon>
        <taxon>Neoptera</taxon>
        <taxon>Polyneoptera</taxon>
        <taxon>Dictyoptera</taxon>
        <taxon>Blattodea</taxon>
        <taxon>Blattoidea</taxon>
        <taxon>Blattidae</taxon>
        <taxon>Blattinae</taxon>
        <taxon>Periplaneta</taxon>
    </lineage>
</organism>
<keyword evidence="2" id="KW-1185">Reference proteome</keyword>
<accession>A0ABQ8THI1</accession>
<sequence length="352" mass="41314">MKNWKIVQSARTSAENAQFKVCHSSLYAVMWLADEPREFNLPTLPQRRITYVPEKLPSKEDVIGESTARKWCSRSIKECHFDMNGSPRSERPSGFDEDILNALIHDDPHHLTSELANWLFNDAVSTTRLFSVDEIGDSEMIFGEMRPRIRQRLPCIHITVGENLGKNPTSVGNVFDSDDTVMMKVVLRTRLNYHRNIYKFTISCRPSSRPTCCETWTLTLGEEQRLRAFENKVFRKIFGAKRDEVTGEWRKLHNTELHALYSSPDIIRNIKSRRLRWAGHVARMGESRNAYRVLVERPEGKRPLGRPRRRWEDNIKMDLREVGYDDREWINLAQDRDQWRIYVRAAMNLRVP</sequence>
<name>A0ABQ8THI1_PERAM</name>
<evidence type="ECO:0000313" key="2">
    <source>
        <dbReference type="Proteomes" id="UP001148838"/>
    </source>
</evidence>
<evidence type="ECO:0000313" key="1">
    <source>
        <dbReference type="EMBL" id="KAJ4445396.1"/>
    </source>
</evidence>
<protein>
    <submittedName>
        <fullName evidence="1">Uncharacterized protein</fullName>
    </submittedName>
</protein>
<dbReference type="PANTHER" id="PTHR47027:SF20">
    <property type="entry name" value="REVERSE TRANSCRIPTASE-LIKE PROTEIN WITH RNA-DIRECTED DNA POLYMERASE DOMAIN"/>
    <property type="match status" value="1"/>
</dbReference>
<reference evidence="1 2" key="1">
    <citation type="journal article" date="2022" name="Allergy">
        <title>Genome assembly and annotation of Periplaneta americana reveal a comprehensive cockroach allergen profile.</title>
        <authorList>
            <person name="Wang L."/>
            <person name="Xiong Q."/>
            <person name="Saelim N."/>
            <person name="Wang L."/>
            <person name="Nong W."/>
            <person name="Wan A.T."/>
            <person name="Shi M."/>
            <person name="Liu X."/>
            <person name="Cao Q."/>
            <person name="Hui J.H.L."/>
            <person name="Sookrung N."/>
            <person name="Leung T.F."/>
            <person name="Tungtrongchitr A."/>
            <person name="Tsui S.K.W."/>
        </authorList>
    </citation>
    <scope>NUCLEOTIDE SEQUENCE [LARGE SCALE GENOMIC DNA]</scope>
    <source>
        <strain evidence="1">PWHHKU_190912</strain>
    </source>
</reference>
<dbReference type="Proteomes" id="UP001148838">
    <property type="component" value="Unassembled WGS sequence"/>
</dbReference>